<feature type="transmembrane region" description="Helical" evidence="9">
    <location>
        <begin position="196"/>
        <end position="219"/>
    </location>
</feature>
<feature type="transmembrane region" description="Helical" evidence="9">
    <location>
        <begin position="164"/>
        <end position="184"/>
    </location>
</feature>
<evidence type="ECO:0000256" key="1">
    <source>
        <dbReference type="ARBA" id="ARBA00004141"/>
    </source>
</evidence>
<evidence type="ECO:0000256" key="2">
    <source>
        <dbReference type="ARBA" id="ARBA00008335"/>
    </source>
</evidence>
<dbReference type="InterPro" id="IPR011701">
    <property type="entry name" value="MFS"/>
</dbReference>
<feature type="transmembrane region" description="Helical" evidence="9">
    <location>
        <begin position="565"/>
        <end position="588"/>
    </location>
</feature>
<evidence type="ECO:0000256" key="9">
    <source>
        <dbReference type="SAM" id="Phobius"/>
    </source>
</evidence>
<organism evidence="10 11">
    <name type="scientific">Kwoniella shandongensis</name>
    <dbReference type="NCBI Taxonomy" id="1734106"/>
    <lineage>
        <taxon>Eukaryota</taxon>
        <taxon>Fungi</taxon>
        <taxon>Dikarya</taxon>
        <taxon>Basidiomycota</taxon>
        <taxon>Agaricomycotina</taxon>
        <taxon>Tremellomycetes</taxon>
        <taxon>Tremellales</taxon>
        <taxon>Cryptococcaceae</taxon>
        <taxon>Kwoniella</taxon>
    </lineage>
</organism>
<evidence type="ECO:0000256" key="6">
    <source>
        <dbReference type="ARBA" id="ARBA00023065"/>
    </source>
</evidence>
<keyword evidence="7 9" id="KW-0472">Membrane</keyword>
<dbReference type="SUPFAM" id="SSF103473">
    <property type="entry name" value="MFS general substrate transporter"/>
    <property type="match status" value="2"/>
</dbReference>
<feature type="transmembrane region" description="Helical" evidence="9">
    <location>
        <begin position="294"/>
        <end position="313"/>
    </location>
</feature>
<dbReference type="GO" id="GO:0022857">
    <property type="term" value="F:transmembrane transporter activity"/>
    <property type="evidence" value="ECO:0007669"/>
    <property type="project" value="InterPro"/>
</dbReference>
<feature type="transmembrane region" description="Helical" evidence="9">
    <location>
        <begin position="490"/>
        <end position="514"/>
    </location>
</feature>
<evidence type="ECO:0000256" key="8">
    <source>
        <dbReference type="SAM" id="MobiDB-lite"/>
    </source>
</evidence>
<dbReference type="AlphaFoldDB" id="A0A5M6BST2"/>
<feature type="transmembrane region" description="Helical" evidence="9">
    <location>
        <begin position="357"/>
        <end position="379"/>
    </location>
</feature>
<dbReference type="KEGG" id="ksn:43591912"/>
<dbReference type="Gene3D" id="1.20.1250.20">
    <property type="entry name" value="MFS general substrate transporter like domains"/>
    <property type="match status" value="2"/>
</dbReference>
<accession>A0A5M6BST2</accession>
<protein>
    <submittedName>
        <fullName evidence="10">Uncharacterized protein</fullName>
    </submittedName>
</protein>
<feature type="compositionally biased region" description="Basic and acidic residues" evidence="8">
    <location>
        <begin position="14"/>
        <end position="24"/>
    </location>
</feature>
<dbReference type="FunFam" id="1.20.1250.20:FF:000197">
    <property type="entry name" value="Siderophore iron transporter 1"/>
    <property type="match status" value="1"/>
</dbReference>
<feature type="transmembrane region" description="Helical" evidence="9">
    <location>
        <begin position="67"/>
        <end position="84"/>
    </location>
</feature>
<keyword evidence="4 9" id="KW-0812">Transmembrane</keyword>
<dbReference type="GeneID" id="43591912"/>
<evidence type="ECO:0000256" key="4">
    <source>
        <dbReference type="ARBA" id="ARBA00022692"/>
    </source>
</evidence>
<reference evidence="10" key="1">
    <citation type="submission" date="2017-08" db="EMBL/GenBank/DDBJ databases">
        <authorList>
            <person name="Cuomo C."/>
            <person name="Billmyre B."/>
            <person name="Heitman J."/>
        </authorList>
    </citation>
    <scope>NUCLEOTIDE SEQUENCE</scope>
    <source>
        <strain evidence="10">CBS 12478</strain>
    </source>
</reference>
<dbReference type="RefSeq" id="XP_031857998.1">
    <property type="nucleotide sequence ID" value="XM_032007741.1"/>
</dbReference>
<keyword evidence="11" id="KW-1185">Reference proteome</keyword>
<feature type="transmembrane region" description="Helical" evidence="9">
    <location>
        <begin position="225"/>
        <end position="248"/>
    </location>
</feature>
<feature type="transmembrane region" description="Helical" evidence="9">
    <location>
        <begin position="104"/>
        <end position="122"/>
    </location>
</feature>
<gene>
    <name evidence="10" type="ORF">CI109_104903</name>
</gene>
<name>A0A5M6BST2_9TREE</name>
<dbReference type="PANTHER" id="PTHR23501:SF58">
    <property type="entry name" value="LOW AFFINITY HEME TRANSPORTER STR3"/>
    <property type="match status" value="1"/>
</dbReference>
<evidence type="ECO:0000256" key="3">
    <source>
        <dbReference type="ARBA" id="ARBA00022448"/>
    </source>
</evidence>
<dbReference type="OrthoDB" id="2241241at2759"/>
<dbReference type="Pfam" id="PF07690">
    <property type="entry name" value="MFS_1"/>
    <property type="match status" value="1"/>
</dbReference>
<feature type="transmembrane region" description="Helical" evidence="9">
    <location>
        <begin position="134"/>
        <end position="152"/>
    </location>
</feature>
<reference evidence="10" key="2">
    <citation type="submission" date="2024-01" db="EMBL/GenBank/DDBJ databases">
        <title>Comparative genomics of Cryptococcus and Kwoniella reveals pathogenesis evolution and contrasting modes of karyotype evolution via chromosome fusion or intercentromeric recombination.</title>
        <authorList>
            <person name="Coelho M.A."/>
            <person name="David-Palma M."/>
            <person name="Shea T."/>
            <person name="Bowers K."/>
            <person name="McGinley-Smith S."/>
            <person name="Mohammad A.W."/>
            <person name="Gnirke A."/>
            <person name="Yurkov A.M."/>
            <person name="Nowrousian M."/>
            <person name="Sun S."/>
            <person name="Cuomo C.A."/>
            <person name="Heitman J."/>
        </authorList>
    </citation>
    <scope>NUCLEOTIDE SEQUENCE</scope>
    <source>
        <strain evidence="10">CBS 12478</strain>
    </source>
</reference>
<evidence type="ECO:0000256" key="5">
    <source>
        <dbReference type="ARBA" id="ARBA00022989"/>
    </source>
</evidence>
<comment type="similarity">
    <text evidence="2">Belongs to the major facilitator superfamily.</text>
</comment>
<dbReference type="GO" id="GO:0006811">
    <property type="term" value="P:monoatomic ion transport"/>
    <property type="evidence" value="ECO:0007669"/>
    <property type="project" value="UniProtKB-KW"/>
</dbReference>
<feature type="transmembrane region" description="Helical" evidence="9">
    <location>
        <begin position="325"/>
        <end position="345"/>
    </location>
</feature>
<comment type="subcellular location">
    <subcellularLocation>
        <location evidence="1">Membrane</location>
        <topology evidence="1">Multi-pass membrane protein</topology>
    </subcellularLocation>
</comment>
<keyword evidence="5 9" id="KW-1133">Transmembrane helix</keyword>
<proteinExistence type="inferred from homology"/>
<dbReference type="EMBL" id="CP144058">
    <property type="protein sequence ID" value="WWD20427.1"/>
    <property type="molecule type" value="Genomic_DNA"/>
</dbReference>
<feature type="region of interest" description="Disordered" evidence="8">
    <location>
        <begin position="1"/>
        <end position="24"/>
    </location>
</feature>
<evidence type="ECO:0000313" key="11">
    <source>
        <dbReference type="Proteomes" id="UP000322225"/>
    </source>
</evidence>
<feature type="compositionally biased region" description="Polar residues" evidence="8">
    <location>
        <begin position="1"/>
        <end position="11"/>
    </location>
</feature>
<evidence type="ECO:0000256" key="7">
    <source>
        <dbReference type="ARBA" id="ARBA00023136"/>
    </source>
</evidence>
<keyword evidence="6" id="KW-0406">Ion transport</keyword>
<keyword evidence="3" id="KW-0813">Transport</keyword>
<sequence length="634" mass="69153">MSTSSHDNTINDIPAHERVNGDKKEIHPDEEAIPYLNDESPNAAIEQDMGVTKIEALYLVFGNGWKLWALWGSIALISCAYALSQNTTYNYEPFATSSYGEHTILGTISVITSIMAGVAKPFIAKLADLASRPWALTFSVLFYTIGYIIVAASRSVNDVAGGQVIYTLGNTGIDFVVTILLADITSLQWRGLVTGLYSLPFIPFAFVAGEIASGISAYSANGWRWGYGMFTIMIPILIAPCIGILFWAGHRAKKVGALSLASSTYARERALTGSAPVARTMTGTCLYYARRIDAVGLLLMGFAFGCILTPFTLSSTAIGGYKNPSLIALLVVGGILFIAFCMWEWKMASHPIMPARVFNRSLICAVGINFMYYFCYYISDTYWSSWLYVVKDYSDKDYTYILNILTVGLCFFSVVGGVIQRYTHRYKYLQLVGLGFRVIGCGINYAIVNGHFTDAAIVTSKVFQSLGGGITVISSQVAVQGSVPHADMALAMAILSLWTSVGGAIGSAISASVWNRRVPEALTARIGHLYNETEIAEIFGSINVAKLTEPRAEVIAAYNEAVKPLFLAALLTSFIAVIFGCFTSNFYLGENHNDIEQKKAIRVRKEEEVRPEILAAKAKELEEKLAAEARAGQL</sequence>
<evidence type="ECO:0000313" key="10">
    <source>
        <dbReference type="EMBL" id="WWD20427.1"/>
    </source>
</evidence>
<dbReference type="Proteomes" id="UP000322225">
    <property type="component" value="Chromosome 8"/>
</dbReference>
<feature type="transmembrane region" description="Helical" evidence="9">
    <location>
        <begin position="399"/>
        <end position="419"/>
    </location>
</feature>
<dbReference type="GO" id="GO:0005886">
    <property type="term" value="C:plasma membrane"/>
    <property type="evidence" value="ECO:0007669"/>
    <property type="project" value="TreeGrafter"/>
</dbReference>
<dbReference type="InterPro" id="IPR036259">
    <property type="entry name" value="MFS_trans_sf"/>
</dbReference>
<dbReference type="PANTHER" id="PTHR23501">
    <property type="entry name" value="MAJOR FACILITATOR SUPERFAMILY"/>
    <property type="match status" value="1"/>
</dbReference>